<dbReference type="Pfam" id="PF12937">
    <property type="entry name" value="F-box-like"/>
    <property type="match status" value="1"/>
</dbReference>
<dbReference type="Gene3D" id="1.20.1280.50">
    <property type="match status" value="1"/>
</dbReference>
<dbReference type="SMART" id="SM00367">
    <property type="entry name" value="LRR_CC"/>
    <property type="match status" value="2"/>
</dbReference>
<dbReference type="Gene3D" id="3.80.10.10">
    <property type="entry name" value="Ribonuclease Inhibitor"/>
    <property type="match status" value="1"/>
</dbReference>
<keyword evidence="4" id="KW-1185">Reference proteome</keyword>
<reference evidence="3" key="1">
    <citation type="submission" date="2020-11" db="EMBL/GenBank/DDBJ databases">
        <authorList>
            <consortium name="DOE Joint Genome Institute"/>
            <person name="Ahrendt S."/>
            <person name="Riley R."/>
            <person name="Andreopoulos W."/>
            <person name="Labutti K."/>
            <person name="Pangilinan J."/>
            <person name="Ruiz-Duenas F.J."/>
            <person name="Barrasa J.M."/>
            <person name="Sanchez-Garcia M."/>
            <person name="Camarero S."/>
            <person name="Miyauchi S."/>
            <person name="Serrano A."/>
            <person name="Linde D."/>
            <person name="Babiker R."/>
            <person name="Drula E."/>
            <person name="Ayuso-Fernandez I."/>
            <person name="Pacheco R."/>
            <person name="Padilla G."/>
            <person name="Ferreira P."/>
            <person name="Barriuso J."/>
            <person name="Kellner H."/>
            <person name="Castanera R."/>
            <person name="Alfaro M."/>
            <person name="Ramirez L."/>
            <person name="Pisabarro A.G."/>
            <person name="Kuo A."/>
            <person name="Tritt A."/>
            <person name="Lipzen A."/>
            <person name="He G."/>
            <person name="Yan M."/>
            <person name="Ng V."/>
            <person name="Cullen D."/>
            <person name="Martin F."/>
            <person name="Rosso M.-N."/>
            <person name="Henrissat B."/>
            <person name="Hibbett D."/>
            <person name="Martinez A.T."/>
            <person name="Grigoriev I.V."/>
        </authorList>
    </citation>
    <scope>NUCLEOTIDE SEQUENCE</scope>
    <source>
        <strain evidence="3">CBS 247.69</strain>
    </source>
</reference>
<evidence type="ECO:0000259" key="2">
    <source>
        <dbReference type="Pfam" id="PF12937"/>
    </source>
</evidence>
<accession>A0A9P5YI52</accession>
<feature type="domain" description="F-box" evidence="2">
    <location>
        <begin position="62"/>
        <end position="109"/>
    </location>
</feature>
<dbReference type="OrthoDB" id="3063971at2759"/>
<dbReference type="InterPro" id="IPR006553">
    <property type="entry name" value="Leu-rich_rpt_Cys-con_subtyp"/>
</dbReference>
<gene>
    <name evidence="3" type="ORF">BDZ94DRAFT_1245376</name>
</gene>
<name>A0A9P5YI52_9AGAR</name>
<dbReference type="Proteomes" id="UP000807353">
    <property type="component" value="Unassembled WGS sequence"/>
</dbReference>
<dbReference type="EMBL" id="MU150231">
    <property type="protein sequence ID" value="KAF9469106.1"/>
    <property type="molecule type" value="Genomic_DNA"/>
</dbReference>
<dbReference type="AlphaFoldDB" id="A0A9P5YI52"/>
<proteinExistence type="predicted"/>
<dbReference type="SUPFAM" id="SSF52047">
    <property type="entry name" value="RNI-like"/>
    <property type="match status" value="1"/>
</dbReference>
<evidence type="ECO:0000256" key="1">
    <source>
        <dbReference type="SAM" id="Coils"/>
    </source>
</evidence>
<comment type="caution">
    <text evidence="3">The sequence shown here is derived from an EMBL/GenBank/DDBJ whole genome shotgun (WGS) entry which is preliminary data.</text>
</comment>
<sequence>MHFRSTCDPNLIQTMREHEQAVASIDDEIEALMRTVRQLQYKKFQHQKKIKECKGRMTLARRLPPEILATIFEECVRDGWTRTPLMASHVCSEWRIAANVPSVWSHVYVNCDAKDPQGRTRFWLKKSRGTLLRVTIDVRNDASQLPGVMKILLQQMPRWRVLNINTTLLWQVNYILTLCNRPAPELCVLDISIVQEFDDTMAQTPMEGGNDIVGLANSFPQSPHFHTLRINRNILPSHGTLPLSITDLSITLPRHSTRTKLSVDKLLHVLGSLQHLQSFSLVLLRGQEREFEVTSNGTRSVVLSDLTTLIVVGSRDTFAFLPHLLTPALTRLHLRSSLDPLGYPDEQMASYIRRFVEQGEYLGIEILDLHDIDLSMSDFSTCLARSPRLRDLRLHESEITDSIIKTLNGAEGYCPLLKRLDLRWCGHVTGRALIDLVESRLYHIDNFDNPSYSLTAIDRITVINCAFVGEQDVIRLAQTTTCQVVMEANDYCRMFGCCQNERYRRRLQYHCAKEIAEIIHNKSGKLVF</sequence>
<dbReference type="InterPro" id="IPR032675">
    <property type="entry name" value="LRR_dom_sf"/>
</dbReference>
<dbReference type="InterPro" id="IPR001810">
    <property type="entry name" value="F-box_dom"/>
</dbReference>
<dbReference type="PANTHER" id="PTHR38926:SF5">
    <property type="entry name" value="F-BOX AND LEUCINE-RICH REPEAT PROTEIN 6"/>
    <property type="match status" value="1"/>
</dbReference>
<evidence type="ECO:0000313" key="3">
    <source>
        <dbReference type="EMBL" id="KAF9469106.1"/>
    </source>
</evidence>
<keyword evidence="1" id="KW-0175">Coiled coil</keyword>
<dbReference type="PANTHER" id="PTHR38926">
    <property type="entry name" value="F-BOX DOMAIN CONTAINING PROTEIN, EXPRESSED"/>
    <property type="match status" value="1"/>
</dbReference>
<feature type="coiled-coil region" evidence="1">
    <location>
        <begin position="15"/>
        <end position="42"/>
    </location>
</feature>
<dbReference type="SUPFAM" id="SSF81383">
    <property type="entry name" value="F-box domain"/>
    <property type="match status" value="1"/>
</dbReference>
<dbReference type="InterPro" id="IPR036047">
    <property type="entry name" value="F-box-like_dom_sf"/>
</dbReference>
<protein>
    <recommendedName>
        <fullName evidence="2">F-box domain-containing protein</fullName>
    </recommendedName>
</protein>
<organism evidence="3 4">
    <name type="scientific">Collybia nuda</name>
    <dbReference type="NCBI Taxonomy" id="64659"/>
    <lineage>
        <taxon>Eukaryota</taxon>
        <taxon>Fungi</taxon>
        <taxon>Dikarya</taxon>
        <taxon>Basidiomycota</taxon>
        <taxon>Agaricomycotina</taxon>
        <taxon>Agaricomycetes</taxon>
        <taxon>Agaricomycetidae</taxon>
        <taxon>Agaricales</taxon>
        <taxon>Tricholomatineae</taxon>
        <taxon>Clitocybaceae</taxon>
        <taxon>Collybia</taxon>
    </lineage>
</organism>
<evidence type="ECO:0000313" key="4">
    <source>
        <dbReference type="Proteomes" id="UP000807353"/>
    </source>
</evidence>